<evidence type="ECO:0000313" key="1">
    <source>
        <dbReference type="EMBL" id="PLW07641.1"/>
    </source>
</evidence>
<comment type="caution">
    <text evidence="1">The sequence shown here is derived from an EMBL/GenBank/DDBJ whole genome shotgun (WGS) entry which is preliminary data.</text>
</comment>
<sequence length="238" mass="27220">MPYLDPHRFHFLLIDQVSGLRPILLYGSERKRFVPVNQNTPTRKVFQPILSRYDPTIPSRTYNLPAEFNDFSKIFNTSKTQVSATVGLTMDYPKKEILSAKKNSSDVGSTKKNVQVNKPPSSPDLTFVVCKRSAVTPATKSHPINLSLPAGRPSKRQRTEPLLDEDMSRKQFLKLCRIPRRDYHTQNLFKTHRIHHWTALRNVTAKKLSQLRFCYGPAQLILQGIGKLTQKNVPSPEL</sequence>
<dbReference type="EMBL" id="PGCJ01001212">
    <property type="protein sequence ID" value="PLW07641.1"/>
    <property type="molecule type" value="Genomic_DNA"/>
</dbReference>
<dbReference type="AlphaFoldDB" id="A0A2N5S340"/>
<reference evidence="1 2" key="1">
    <citation type="submission" date="2017-11" db="EMBL/GenBank/DDBJ databases">
        <title>De novo assembly and phasing of dikaryotic genomes from two isolates of Puccinia coronata f. sp. avenae, the causal agent of oat crown rust.</title>
        <authorList>
            <person name="Miller M.E."/>
            <person name="Zhang Y."/>
            <person name="Omidvar V."/>
            <person name="Sperschneider J."/>
            <person name="Schwessinger B."/>
            <person name="Raley C."/>
            <person name="Palmer J.M."/>
            <person name="Garnica D."/>
            <person name="Upadhyaya N."/>
            <person name="Rathjen J."/>
            <person name="Taylor J.M."/>
            <person name="Park R.F."/>
            <person name="Dodds P.N."/>
            <person name="Hirsch C.D."/>
            <person name="Kianian S.F."/>
            <person name="Figueroa M."/>
        </authorList>
    </citation>
    <scope>NUCLEOTIDE SEQUENCE [LARGE SCALE GENOMIC DNA]</scope>
    <source>
        <strain evidence="1">12NC29</strain>
    </source>
</reference>
<name>A0A2N5S340_9BASI</name>
<dbReference type="Proteomes" id="UP000235388">
    <property type="component" value="Unassembled WGS sequence"/>
</dbReference>
<proteinExistence type="predicted"/>
<gene>
    <name evidence="1" type="ORF">PCANC_26858</name>
</gene>
<organism evidence="1 2">
    <name type="scientific">Puccinia coronata f. sp. avenae</name>
    <dbReference type="NCBI Taxonomy" id="200324"/>
    <lineage>
        <taxon>Eukaryota</taxon>
        <taxon>Fungi</taxon>
        <taxon>Dikarya</taxon>
        <taxon>Basidiomycota</taxon>
        <taxon>Pucciniomycotina</taxon>
        <taxon>Pucciniomycetes</taxon>
        <taxon>Pucciniales</taxon>
        <taxon>Pucciniaceae</taxon>
        <taxon>Puccinia</taxon>
    </lineage>
</organism>
<keyword evidence="2" id="KW-1185">Reference proteome</keyword>
<accession>A0A2N5S340</accession>
<evidence type="ECO:0000313" key="2">
    <source>
        <dbReference type="Proteomes" id="UP000235388"/>
    </source>
</evidence>
<protein>
    <submittedName>
        <fullName evidence="1">Uncharacterized protein</fullName>
    </submittedName>
</protein>